<proteinExistence type="predicted"/>
<sequence>MSEIRVGIDLGGTKVEGIALQRRELGGQERHGSREGDGEYVTLARVRRATERDRGYEHILDVTAEVLAETERQAGVKNVARVGIGMPGSLTEAGMVKNANTTALNGRPFRSDLVARLGRPIVFANDANCFALAERVLGAARGARVTFGVIMGTGVGGGIVIADEGAPRVWDGAQGIAGEWGHVALEPERGPACYCGRRGCIETYLSGPFIEKDYLARAGVARRLVDVAAARATDPAARATLEHLTEMFGRALATVVNVLDPDVIVLGGGVSNVDVLYDAGIEALRRWAFTDVLRTRVVKNAVGDSAGVFGAAFLPK</sequence>
<keyword evidence="2" id="KW-1185">Reference proteome</keyword>
<dbReference type="Pfam" id="PF00480">
    <property type="entry name" value="ROK"/>
    <property type="match status" value="1"/>
</dbReference>
<reference evidence="1 2" key="1">
    <citation type="submission" date="2021-12" db="EMBL/GenBank/DDBJ databases">
        <title>Discovery of the Pendulisporaceae a myxobacterial family with distinct sporulation behavior and unique specialized metabolism.</title>
        <authorList>
            <person name="Garcia R."/>
            <person name="Popoff A."/>
            <person name="Bader C.D."/>
            <person name="Loehr J."/>
            <person name="Walesch S."/>
            <person name="Walt C."/>
            <person name="Boldt J."/>
            <person name="Bunk B."/>
            <person name="Haeckl F.J.F.P.J."/>
            <person name="Gunesch A.P."/>
            <person name="Birkelbach J."/>
            <person name="Nuebel U."/>
            <person name="Pietschmann T."/>
            <person name="Bach T."/>
            <person name="Mueller R."/>
        </authorList>
    </citation>
    <scope>NUCLEOTIDE SEQUENCE [LARGE SCALE GENOMIC DNA]</scope>
    <source>
        <strain evidence="1 2">MSr11954</strain>
    </source>
</reference>
<dbReference type="Gene3D" id="3.30.420.40">
    <property type="match status" value="2"/>
</dbReference>
<dbReference type="RefSeq" id="WP_394828294.1">
    <property type="nucleotide sequence ID" value="NZ_CP089984.1"/>
</dbReference>
<dbReference type="SUPFAM" id="SSF53067">
    <property type="entry name" value="Actin-like ATPase domain"/>
    <property type="match status" value="1"/>
</dbReference>
<name>A0ABZ2M829_9BACT</name>
<protein>
    <submittedName>
        <fullName evidence="1">ROK family protein</fullName>
    </submittedName>
</protein>
<accession>A0ABZ2M829</accession>
<dbReference type="Proteomes" id="UP001370348">
    <property type="component" value="Chromosome"/>
</dbReference>
<dbReference type="PANTHER" id="PTHR18964">
    <property type="entry name" value="ROK (REPRESSOR, ORF, KINASE) FAMILY"/>
    <property type="match status" value="1"/>
</dbReference>
<organism evidence="1 2">
    <name type="scientific">Pendulispora albinea</name>
    <dbReference type="NCBI Taxonomy" id="2741071"/>
    <lineage>
        <taxon>Bacteria</taxon>
        <taxon>Pseudomonadati</taxon>
        <taxon>Myxococcota</taxon>
        <taxon>Myxococcia</taxon>
        <taxon>Myxococcales</taxon>
        <taxon>Sorangiineae</taxon>
        <taxon>Pendulisporaceae</taxon>
        <taxon>Pendulispora</taxon>
    </lineage>
</organism>
<evidence type="ECO:0000313" key="1">
    <source>
        <dbReference type="EMBL" id="WXB18662.1"/>
    </source>
</evidence>
<dbReference type="InterPro" id="IPR000600">
    <property type="entry name" value="ROK"/>
</dbReference>
<evidence type="ECO:0000313" key="2">
    <source>
        <dbReference type="Proteomes" id="UP001370348"/>
    </source>
</evidence>
<dbReference type="EMBL" id="CP089984">
    <property type="protein sequence ID" value="WXB18662.1"/>
    <property type="molecule type" value="Genomic_DNA"/>
</dbReference>
<dbReference type="InterPro" id="IPR043129">
    <property type="entry name" value="ATPase_NBD"/>
</dbReference>
<dbReference type="PANTHER" id="PTHR18964:SF174">
    <property type="entry name" value="D-ALLOSE KINASE-RELATED"/>
    <property type="match status" value="1"/>
</dbReference>
<gene>
    <name evidence="1" type="ORF">LZC94_15660</name>
</gene>